<evidence type="ECO:0000256" key="3">
    <source>
        <dbReference type="ARBA" id="ARBA00018439"/>
    </source>
</evidence>
<feature type="compositionally biased region" description="Polar residues" evidence="13">
    <location>
        <begin position="156"/>
        <end position="169"/>
    </location>
</feature>
<keyword evidence="17" id="KW-1185">Reference proteome</keyword>
<dbReference type="GO" id="GO:0005634">
    <property type="term" value="C:nucleus"/>
    <property type="evidence" value="ECO:0007669"/>
    <property type="project" value="UniProtKB-SubCell"/>
</dbReference>
<keyword evidence="7" id="KW-0863">Zinc-finger</keyword>
<dbReference type="CTD" id="6749446"/>
<feature type="non-terminal residue" evidence="16">
    <location>
        <position position="380"/>
    </location>
</feature>
<feature type="compositionally biased region" description="Polar residues" evidence="13">
    <location>
        <begin position="179"/>
        <end position="189"/>
    </location>
</feature>
<evidence type="ECO:0000256" key="2">
    <source>
        <dbReference type="ARBA" id="ARBA00005858"/>
    </source>
</evidence>
<evidence type="ECO:0000256" key="7">
    <source>
        <dbReference type="ARBA" id="ARBA00022771"/>
    </source>
</evidence>
<dbReference type="InterPro" id="IPR014881">
    <property type="entry name" value="NOB1_Zn-bd"/>
</dbReference>
<dbReference type="eggNOG" id="KOG2463">
    <property type="taxonomic scope" value="Eukaryota"/>
</dbReference>
<dbReference type="CDD" id="cd09876">
    <property type="entry name" value="PIN_Nob1-like"/>
    <property type="match status" value="1"/>
</dbReference>
<feature type="compositionally biased region" description="Basic and acidic residues" evidence="13">
    <location>
        <begin position="369"/>
        <end position="380"/>
    </location>
</feature>
<dbReference type="PIRSF" id="PIRSF037125">
    <property type="entry name" value="D-site_20S_pre-rRNA_nuclease"/>
    <property type="match status" value="1"/>
</dbReference>
<evidence type="ECO:0000259" key="14">
    <source>
        <dbReference type="Pfam" id="PF08772"/>
    </source>
</evidence>
<dbReference type="SUPFAM" id="SSF144206">
    <property type="entry name" value="NOB1 zinc finger-like"/>
    <property type="match status" value="1"/>
</dbReference>
<evidence type="ECO:0000256" key="9">
    <source>
        <dbReference type="ARBA" id="ARBA00022833"/>
    </source>
</evidence>
<dbReference type="InParanoid" id="B3RIR8"/>
<dbReference type="InterPro" id="IPR033411">
    <property type="entry name" value="Ribonuclease_PIN"/>
</dbReference>
<protein>
    <recommendedName>
        <fullName evidence="3">RNA-binding protein NOB1</fullName>
    </recommendedName>
</protein>
<comment type="similarity">
    <text evidence="2">Belongs to the NOB1 family.</text>
</comment>
<dbReference type="GO" id="GO:0030490">
    <property type="term" value="P:maturation of SSU-rRNA"/>
    <property type="evidence" value="ECO:0000318"/>
    <property type="project" value="GO_Central"/>
</dbReference>
<dbReference type="Gene3D" id="3.40.50.1010">
    <property type="entry name" value="5'-nuclease"/>
    <property type="match status" value="1"/>
</dbReference>
<evidence type="ECO:0000256" key="8">
    <source>
        <dbReference type="ARBA" id="ARBA00022801"/>
    </source>
</evidence>
<dbReference type="FunCoup" id="B3RIR8">
    <property type="interactions" value="2144"/>
</dbReference>
<keyword evidence="8" id="KW-0378">Hydrolase</keyword>
<keyword evidence="10" id="KW-0539">Nucleus</keyword>
<keyword evidence="5" id="KW-0540">Nuclease</keyword>
<dbReference type="OMA" id="GYELECE"/>
<keyword evidence="9 12" id="KW-0862">Zinc</keyword>
<dbReference type="GO" id="GO:0030688">
    <property type="term" value="C:preribosome, small subunit precursor"/>
    <property type="evidence" value="ECO:0000318"/>
    <property type="project" value="GO_Central"/>
</dbReference>
<evidence type="ECO:0000313" key="16">
    <source>
        <dbReference type="EMBL" id="EDV29769.1"/>
    </source>
</evidence>
<dbReference type="GeneID" id="6749446"/>
<dbReference type="Proteomes" id="UP000009022">
    <property type="component" value="Unassembled WGS sequence"/>
</dbReference>
<dbReference type="GO" id="GO:0004521">
    <property type="term" value="F:RNA endonuclease activity"/>
    <property type="evidence" value="ECO:0000318"/>
    <property type="project" value="GO_Central"/>
</dbReference>
<evidence type="ECO:0000256" key="4">
    <source>
        <dbReference type="ARBA" id="ARBA00022553"/>
    </source>
</evidence>
<dbReference type="InterPro" id="IPR036283">
    <property type="entry name" value="NOB1_Zf-like_sf"/>
</dbReference>
<organism evidence="16 17">
    <name type="scientific">Trichoplax adhaerens</name>
    <name type="common">Trichoplax reptans</name>
    <dbReference type="NCBI Taxonomy" id="10228"/>
    <lineage>
        <taxon>Eukaryota</taxon>
        <taxon>Metazoa</taxon>
        <taxon>Placozoa</taxon>
        <taxon>Uniplacotomia</taxon>
        <taxon>Trichoplacea</taxon>
        <taxon>Trichoplacidae</taxon>
        <taxon>Trichoplax</taxon>
    </lineage>
</organism>
<dbReference type="STRING" id="10228.B3RIR8"/>
<dbReference type="PhylomeDB" id="B3RIR8"/>
<evidence type="ECO:0000256" key="10">
    <source>
        <dbReference type="ARBA" id="ARBA00023242"/>
    </source>
</evidence>
<dbReference type="InterPro" id="IPR017117">
    <property type="entry name" value="Nob1_euk"/>
</dbReference>
<dbReference type="RefSeq" id="XP_002108971.1">
    <property type="nucleotide sequence ID" value="XM_002108935.1"/>
</dbReference>
<feature type="domain" description="Ribonuclease PIN" evidence="15">
    <location>
        <begin position="12"/>
        <end position="98"/>
    </location>
</feature>
<keyword evidence="4" id="KW-0597">Phosphoprotein</keyword>
<dbReference type="Pfam" id="PF08772">
    <property type="entry name" value="Zn_ribbon_NOB1"/>
    <property type="match status" value="1"/>
</dbReference>
<evidence type="ECO:0000256" key="13">
    <source>
        <dbReference type="SAM" id="MobiDB-lite"/>
    </source>
</evidence>
<evidence type="ECO:0000256" key="11">
    <source>
        <dbReference type="ARBA" id="ARBA00045628"/>
    </source>
</evidence>
<accession>B3RIR8</accession>
<name>B3RIR8_TRIAD</name>
<dbReference type="PANTHER" id="PTHR12814">
    <property type="entry name" value="RNA-BINDING PROTEIN NOB1"/>
    <property type="match status" value="1"/>
</dbReference>
<feature type="binding site" evidence="12">
    <location>
        <position position="259"/>
    </location>
    <ligand>
        <name>Zn(2+)</name>
        <dbReference type="ChEBI" id="CHEBI:29105"/>
    </ligand>
</feature>
<dbReference type="FunFam" id="3.40.50.1010:FF:000018">
    <property type="entry name" value="RNA-binding protein NOB1"/>
    <property type="match status" value="1"/>
</dbReference>
<proteinExistence type="inferred from homology"/>
<evidence type="ECO:0000256" key="6">
    <source>
        <dbReference type="ARBA" id="ARBA00022723"/>
    </source>
</evidence>
<evidence type="ECO:0000256" key="5">
    <source>
        <dbReference type="ARBA" id="ARBA00022722"/>
    </source>
</evidence>
<sequence>MTSKLEELLECIICDTGAFIKCDRLDKIGKEIYTLTDVIGEIRDKVTREKLNVLPYEIKFREPKAESVLAVSRYAKKTGDFSSLSAVDIRVMALTYQLYTERGGKDIIASKPAKLIAKPSYLNENKLKIESDSFECEKDKIKANVSEKLILQESDSSIDDVNTSGNEASSDTDDEGWITPSNIKQLNGSSDREETSLELPVKVACITTDFAMQNVLIQMGIPIVSVDGYLIRHLRSYALRCHSCLRITNDTSKQYCPSCGNKTLLKVTVNTDDKGNRQYFLVKNKRINTRGMKYPLPLPKGGRFSNNPILSEDQGTNRLQKPLSQRKKLNVFDPDYIARSSPFLINDVHSRAAKLQFQGAGHQKSRRKNPNEVVKKGKRK</sequence>
<feature type="binding site" evidence="12">
    <location>
        <position position="241"/>
    </location>
    <ligand>
        <name>Zn(2+)</name>
        <dbReference type="ChEBI" id="CHEBI:29105"/>
    </ligand>
</feature>
<dbReference type="PANTHER" id="PTHR12814:SF2">
    <property type="entry name" value="RNA-BINDING PROTEIN NOB1"/>
    <property type="match status" value="1"/>
</dbReference>
<dbReference type="KEGG" id="tad:TRIADDRAFT_4055"/>
<comment type="subcellular location">
    <subcellularLocation>
        <location evidence="1">Nucleus</location>
    </subcellularLocation>
</comment>
<dbReference type="OrthoDB" id="446759at2759"/>
<dbReference type="HOGENOM" id="CLU_024666_0_0_1"/>
<dbReference type="EMBL" id="DS985241">
    <property type="protein sequence ID" value="EDV29769.1"/>
    <property type="molecule type" value="Genomic_DNA"/>
</dbReference>
<feature type="region of interest" description="Disordered" evidence="13">
    <location>
        <begin position="156"/>
        <end position="191"/>
    </location>
</feature>
<feature type="binding site" evidence="12">
    <location>
        <position position="256"/>
    </location>
    <ligand>
        <name>Zn(2+)</name>
        <dbReference type="ChEBI" id="CHEBI:29105"/>
    </ligand>
</feature>
<reference evidence="16 17" key="1">
    <citation type="journal article" date="2008" name="Nature">
        <title>The Trichoplax genome and the nature of placozoans.</title>
        <authorList>
            <person name="Srivastava M."/>
            <person name="Begovic E."/>
            <person name="Chapman J."/>
            <person name="Putnam N.H."/>
            <person name="Hellsten U."/>
            <person name="Kawashima T."/>
            <person name="Kuo A."/>
            <person name="Mitros T."/>
            <person name="Salamov A."/>
            <person name="Carpenter M.L."/>
            <person name="Signorovitch A.Y."/>
            <person name="Moreno M.A."/>
            <person name="Kamm K."/>
            <person name="Grimwood J."/>
            <person name="Schmutz J."/>
            <person name="Shapiro H."/>
            <person name="Grigoriev I.V."/>
            <person name="Buss L.W."/>
            <person name="Schierwater B."/>
            <person name="Dellaporta S.L."/>
            <person name="Rokhsar D.S."/>
        </authorList>
    </citation>
    <scope>NUCLEOTIDE SEQUENCE [LARGE SCALE GENOMIC DNA]</scope>
    <source>
        <strain evidence="16 17">Grell-BS-1999</strain>
    </source>
</reference>
<keyword evidence="6 12" id="KW-0479">Metal-binding</keyword>
<evidence type="ECO:0000259" key="15">
    <source>
        <dbReference type="Pfam" id="PF17146"/>
    </source>
</evidence>
<feature type="region of interest" description="Disordered" evidence="13">
    <location>
        <begin position="292"/>
        <end position="324"/>
    </location>
</feature>
<evidence type="ECO:0000256" key="12">
    <source>
        <dbReference type="PIRSR" id="PIRSR037125-1"/>
    </source>
</evidence>
<comment type="function">
    <text evidence="11">May play a role in mRNA degradation. Endonuclease required for processing of 20S pre-rRNA precursor and biogenesis of 40S ribosomal subunits.</text>
</comment>
<dbReference type="InterPro" id="IPR039907">
    <property type="entry name" value="NOB1"/>
</dbReference>
<dbReference type="GO" id="GO:0016787">
    <property type="term" value="F:hydrolase activity"/>
    <property type="evidence" value="ECO:0007669"/>
    <property type="project" value="UniProtKB-KW"/>
</dbReference>
<dbReference type="AlphaFoldDB" id="B3RIR8"/>
<dbReference type="Pfam" id="PF17146">
    <property type="entry name" value="PIN_6"/>
    <property type="match status" value="1"/>
</dbReference>
<feature type="region of interest" description="Disordered" evidence="13">
    <location>
        <begin position="356"/>
        <end position="380"/>
    </location>
</feature>
<feature type="binding site" evidence="12">
    <location>
        <position position="244"/>
    </location>
    <ligand>
        <name>Zn(2+)</name>
        <dbReference type="ChEBI" id="CHEBI:29105"/>
    </ligand>
</feature>
<dbReference type="GO" id="GO:0008270">
    <property type="term" value="F:zinc ion binding"/>
    <property type="evidence" value="ECO:0007669"/>
    <property type="project" value="UniProtKB-KW"/>
</dbReference>
<evidence type="ECO:0000313" key="17">
    <source>
        <dbReference type="Proteomes" id="UP000009022"/>
    </source>
</evidence>
<dbReference type="Gene3D" id="6.20.210.10">
    <property type="entry name" value="Nin one binding (NOB1), Zn-ribbon-like"/>
    <property type="match status" value="1"/>
</dbReference>
<feature type="compositionally biased region" description="Polar residues" evidence="13">
    <location>
        <begin position="304"/>
        <end position="323"/>
    </location>
</feature>
<feature type="domain" description="Nin one binding (NOB1) Zn-ribbon-like" evidence="14">
    <location>
        <begin position="231"/>
        <end position="302"/>
    </location>
</feature>
<gene>
    <name evidence="16" type="ORF">TRIADDRAFT_4055</name>
</gene>
<evidence type="ECO:0000256" key="1">
    <source>
        <dbReference type="ARBA" id="ARBA00004123"/>
    </source>
</evidence>